<reference evidence="3" key="1">
    <citation type="journal article" date="2016" name="Proc. Natl. Acad. Sci. U.S.A.">
        <title>Comparative genomics of biotechnologically important yeasts.</title>
        <authorList>
            <person name="Riley R."/>
            <person name="Haridas S."/>
            <person name="Wolfe K.H."/>
            <person name="Lopes M.R."/>
            <person name="Hittinger C.T."/>
            <person name="Goeker M."/>
            <person name="Salamov A.A."/>
            <person name="Wisecaver J.H."/>
            <person name="Long T.M."/>
            <person name="Calvey C.H."/>
            <person name="Aerts A.L."/>
            <person name="Barry K.W."/>
            <person name="Choi C."/>
            <person name="Clum A."/>
            <person name="Coughlan A.Y."/>
            <person name="Deshpande S."/>
            <person name="Douglass A.P."/>
            <person name="Hanson S.J."/>
            <person name="Klenk H.-P."/>
            <person name="LaButti K.M."/>
            <person name="Lapidus A."/>
            <person name="Lindquist E.A."/>
            <person name="Lipzen A.M."/>
            <person name="Meier-Kolthoff J.P."/>
            <person name="Ohm R.A."/>
            <person name="Otillar R.P."/>
            <person name="Pangilinan J.L."/>
            <person name="Peng Y."/>
            <person name="Rokas A."/>
            <person name="Rosa C.A."/>
            <person name="Scheuner C."/>
            <person name="Sibirny A.A."/>
            <person name="Slot J.C."/>
            <person name="Stielow J.B."/>
            <person name="Sun H."/>
            <person name="Kurtzman C.P."/>
            <person name="Blackwell M."/>
            <person name="Grigoriev I.V."/>
            <person name="Jeffries T.W."/>
        </authorList>
    </citation>
    <scope>NUCLEOTIDE SEQUENCE [LARGE SCALE GENOMIC DNA]</scope>
    <source>
        <strain evidence="3">NRRL Y-1626</strain>
    </source>
</reference>
<evidence type="ECO:0000313" key="3">
    <source>
        <dbReference type="Proteomes" id="UP000092321"/>
    </source>
</evidence>
<feature type="transmembrane region" description="Helical" evidence="1">
    <location>
        <begin position="35"/>
        <end position="58"/>
    </location>
</feature>
<keyword evidence="3" id="KW-1185">Reference proteome</keyword>
<dbReference type="AlphaFoldDB" id="A0A1B7T8G2"/>
<keyword evidence="1" id="KW-1133">Transmembrane helix</keyword>
<organism evidence="2 3">
    <name type="scientific">Hanseniaspora valbyensis NRRL Y-1626</name>
    <dbReference type="NCBI Taxonomy" id="766949"/>
    <lineage>
        <taxon>Eukaryota</taxon>
        <taxon>Fungi</taxon>
        <taxon>Dikarya</taxon>
        <taxon>Ascomycota</taxon>
        <taxon>Saccharomycotina</taxon>
        <taxon>Saccharomycetes</taxon>
        <taxon>Saccharomycodales</taxon>
        <taxon>Saccharomycodaceae</taxon>
        <taxon>Hanseniaspora</taxon>
    </lineage>
</organism>
<evidence type="ECO:0000313" key="2">
    <source>
        <dbReference type="EMBL" id="OBA24998.1"/>
    </source>
</evidence>
<sequence>MNESFILTNKQKSASINSKFLKKKMPNNCFVLFDIFYYFFFYTTLFLFFFFLLLPFFFRDILHYKFFEIDLFRLGEKKKLFTPIY</sequence>
<gene>
    <name evidence="2" type="ORF">HANVADRAFT_91230</name>
</gene>
<dbReference type="EMBL" id="LXPE01000297">
    <property type="protein sequence ID" value="OBA24998.1"/>
    <property type="molecule type" value="Genomic_DNA"/>
</dbReference>
<accession>A0A1B7T8G2</accession>
<keyword evidence="1" id="KW-0472">Membrane</keyword>
<keyword evidence="1" id="KW-0812">Transmembrane</keyword>
<evidence type="ECO:0000256" key="1">
    <source>
        <dbReference type="SAM" id="Phobius"/>
    </source>
</evidence>
<protein>
    <submittedName>
        <fullName evidence="2">Uncharacterized protein</fullName>
    </submittedName>
</protein>
<proteinExistence type="predicted"/>
<name>A0A1B7T8G2_9ASCO</name>
<comment type="caution">
    <text evidence="2">The sequence shown here is derived from an EMBL/GenBank/DDBJ whole genome shotgun (WGS) entry which is preliminary data.</text>
</comment>
<dbReference type="Proteomes" id="UP000092321">
    <property type="component" value="Unassembled WGS sequence"/>
</dbReference>